<dbReference type="InterPro" id="IPR009327">
    <property type="entry name" value="Cupin_DUF985"/>
</dbReference>
<gene>
    <name evidence="2" type="ORF">AWB72_02080</name>
</gene>
<dbReference type="InterPro" id="IPR014710">
    <property type="entry name" value="RmlC-like_jellyroll"/>
</dbReference>
<organism evidence="2 3">
    <name type="scientific">Caballeronia concitans</name>
    <dbReference type="NCBI Taxonomy" id="1777133"/>
    <lineage>
        <taxon>Bacteria</taxon>
        <taxon>Pseudomonadati</taxon>
        <taxon>Pseudomonadota</taxon>
        <taxon>Betaproteobacteria</taxon>
        <taxon>Burkholderiales</taxon>
        <taxon>Burkholderiaceae</taxon>
        <taxon>Caballeronia</taxon>
    </lineage>
</organism>
<dbReference type="PANTHER" id="PTHR33387">
    <property type="entry name" value="RMLC-LIKE JELLY ROLL FOLD PROTEIN"/>
    <property type="match status" value="1"/>
</dbReference>
<dbReference type="AlphaFoldDB" id="A0A658QVM9"/>
<dbReference type="Pfam" id="PF06172">
    <property type="entry name" value="Cupin_5"/>
    <property type="match status" value="1"/>
</dbReference>
<feature type="domain" description="DUF985" evidence="1">
    <location>
        <begin position="9"/>
        <end position="145"/>
    </location>
</feature>
<sequence length="165" mass="18075">MPDTIDSHALIARLQLQPHPEGGYFRETYRADQRVMRDGSNETRAASTAIYFLLCDGAHSAWHRIRSDEVWHFYAGDPVDVHVLDASGTLHTHRLGNALVRAGTAFQAVVKAGDWFAAECRDASGAALVGCTVAPGFEFSEFALAAPGELQARYPQHQELLARLA</sequence>
<evidence type="ECO:0000313" key="3">
    <source>
        <dbReference type="Proteomes" id="UP000198263"/>
    </source>
</evidence>
<dbReference type="InterPro" id="IPR011051">
    <property type="entry name" value="RmlC_Cupin_sf"/>
</dbReference>
<reference evidence="2 3" key="1">
    <citation type="submission" date="2016-01" db="EMBL/GenBank/DDBJ databases">
        <authorList>
            <person name="Peeters C."/>
        </authorList>
    </citation>
    <scope>NUCLEOTIDE SEQUENCE [LARGE SCALE GENOMIC DNA]</scope>
    <source>
        <strain evidence="2">LMG 29315</strain>
    </source>
</reference>
<dbReference type="SUPFAM" id="SSF51182">
    <property type="entry name" value="RmlC-like cupins"/>
    <property type="match status" value="1"/>
</dbReference>
<dbReference type="Gene3D" id="2.60.120.10">
    <property type="entry name" value="Jelly Rolls"/>
    <property type="match status" value="1"/>
</dbReference>
<dbReference type="PANTHER" id="PTHR33387:SF3">
    <property type="entry name" value="DUF985 DOMAIN-CONTAINING PROTEIN"/>
    <property type="match status" value="1"/>
</dbReference>
<dbReference type="EMBL" id="FCNV02000003">
    <property type="protein sequence ID" value="SAL26777.1"/>
    <property type="molecule type" value="Genomic_DNA"/>
</dbReference>
<accession>A0A658QVM9</accession>
<dbReference type="InterPro" id="IPR039935">
    <property type="entry name" value="YML079W-like"/>
</dbReference>
<dbReference type="Proteomes" id="UP000198263">
    <property type="component" value="Unassembled WGS sequence"/>
</dbReference>
<protein>
    <recommendedName>
        <fullName evidence="1">DUF985 domain-containing protein</fullName>
    </recommendedName>
</protein>
<keyword evidence="3" id="KW-1185">Reference proteome</keyword>
<dbReference type="RefSeq" id="WP_040052111.1">
    <property type="nucleotide sequence ID" value="NZ_FCNV02000003.1"/>
</dbReference>
<evidence type="ECO:0000313" key="2">
    <source>
        <dbReference type="EMBL" id="SAL26777.1"/>
    </source>
</evidence>
<dbReference type="CDD" id="cd06121">
    <property type="entry name" value="cupin_YML079wp"/>
    <property type="match status" value="1"/>
</dbReference>
<dbReference type="OrthoDB" id="9798288at2"/>
<proteinExistence type="predicted"/>
<evidence type="ECO:0000259" key="1">
    <source>
        <dbReference type="Pfam" id="PF06172"/>
    </source>
</evidence>
<name>A0A658QVM9_9BURK</name>
<comment type="caution">
    <text evidence="2">The sequence shown here is derived from an EMBL/GenBank/DDBJ whole genome shotgun (WGS) entry which is preliminary data.</text>
</comment>